<comment type="caution">
    <text evidence="1">The sequence shown here is derived from an EMBL/GenBank/DDBJ whole genome shotgun (WGS) entry which is preliminary data.</text>
</comment>
<dbReference type="AlphaFoldDB" id="A0A1Q5ZVX2"/>
<dbReference type="STRING" id="1302689.RG47T_1355"/>
<dbReference type="Proteomes" id="UP000186720">
    <property type="component" value="Unassembled WGS sequence"/>
</dbReference>
<dbReference type="OrthoDB" id="788224at2"/>
<dbReference type="RefSeq" id="WP_139235645.1">
    <property type="nucleotide sequence ID" value="NZ_FPAM01000002.1"/>
</dbReference>
<protein>
    <submittedName>
        <fullName evidence="1">Uncharacterized protein</fullName>
    </submittedName>
</protein>
<reference evidence="1 2" key="1">
    <citation type="submission" date="2016-11" db="EMBL/GenBank/DDBJ databases">
        <title>Whole Genome Sequencing of Mucilaginibacter polytrichastri RG4-7(T) isolated from the moss sample.</title>
        <authorList>
            <person name="Li Y."/>
        </authorList>
    </citation>
    <scope>NUCLEOTIDE SEQUENCE [LARGE SCALE GENOMIC DNA]</scope>
    <source>
        <strain evidence="1 2">RG4-7</strain>
    </source>
</reference>
<evidence type="ECO:0000313" key="1">
    <source>
        <dbReference type="EMBL" id="OKS85909.1"/>
    </source>
</evidence>
<keyword evidence="2" id="KW-1185">Reference proteome</keyword>
<organism evidence="1 2">
    <name type="scientific">Mucilaginibacter polytrichastri</name>
    <dbReference type="NCBI Taxonomy" id="1302689"/>
    <lineage>
        <taxon>Bacteria</taxon>
        <taxon>Pseudomonadati</taxon>
        <taxon>Bacteroidota</taxon>
        <taxon>Sphingobacteriia</taxon>
        <taxon>Sphingobacteriales</taxon>
        <taxon>Sphingobacteriaceae</taxon>
        <taxon>Mucilaginibacter</taxon>
    </lineage>
</organism>
<dbReference type="EMBL" id="MPPL01000001">
    <property type="protein sequence ID" value="OKS85909.1"/>
    <property type="molecule type" value="Genomic_DNA"/>
</dbReference>
<evidence type="ECO:0000313" key="2">
    <source>
        <dbReference type="Proteomes" id="UP000186720"/>
    </source>
</evidence>
<accession>A0A1Q5ZVX2</accession>
<sequence>MFFHHLPNFSPYSGHIYDALRVPFICKKDGNFGRDDKRFDLMDREGYLPFREMIRGDTAYFISDADLFDFLSIKESTINSYDIHGCPGWNLEMKERFTEQFISGYDEGIVDFERNLGITYTALPHEQQLPYLRTYCLYCLDFLFFEGDLNEALFYNLGYLQANVYRGFVEINHLLALSPDTGSAIRMHFESYYKGKEIVRRNKPTEEKREEPEAKLTPAIAEETVSQRVTTAPERIELLCDIEEIKKLWLVLTAPIKTKNGSEAAVFSTAELTGFLGSVFSSGAFPNAFKAHQPQAPMLTSKGDMRNVLNALMYASYNINREYNRSTNLVHYAAILKHHFSVFAGSGINSIKSVMATYSPKGIAILKGSSTDNPHIEEMLSILKKHKLLH</sequence>
<name>A0A1Q5ZVX2_9SPHI</name>
<gene>
    <name evidence="1" type="ORF">RG47T_1355</name>
</gene>
<proteinExistence type="predicted"/>